<protein>
    <submittedName>
        <fullName evidence="3">Uncharacterized protein</fullName>
    </submittedName>
</protein>
<dbReference type="AlphaFoldDB" id="A0A914PKH2"/>
<feature type="transmembrane region" description="Helical" evidence="1">
    <location>
        <begin position="149"/>
        <end position="170"/>
    </location>
</feature>
<evidence type="ECO:0000256" key="1">
    <source>
        <dbReference type="SAM" id="Phobius"/>
    </source>
</evidence>
<name>A0A914PKH2_9BILA</name>
<dbReference type="Proteomes" id="UP000887578">
    <property type="component" value="Unplaced"/>
</dbReference>
<sequence length="181" mass="21569">MNFVLDFRINQTMRKLDEWIINAPCNSCNLLSIDDYRQLNEQCQNVAKEIKQKEDDIIQNTYKEDSIQSYLETLTTYKTLKQTMNEQNDLRKPCIEEHVKENVLPLLRLLLLMDILVSFCSFGLCLYMATWNIRNIGAVLIDRKTFFMFWFNCVFSTNLKHFCIIIYEIFSFSVDTYLFTC</sequence>
<keyword evidence="1" id="KW-1133">Transmembrane helix</keyword>
<evidence type="ECO:0000313" key="2">
    <source>
        <dbReference type="Proteomes" id="UP000887578"/>
    </source>
</evidence>
<dbReference type="WBParaSite" id="PDA_v2.g18916.t1">
    <property type="protein sequence ID" value="PDA_v2.g18916.t1"/>
    <property type="gene ID" value="PDA_v2.g18916"/>
</dbReference>
<keyword evidence="2" id="KW-1185">Reference proteome</keyword>
<keyword evidence="1" id="KW-0812">Transmembrane</keyword>
<accession>A0A914PKH2</accession>
<organism evidence="2 3">
    <name type="scientific">Panagrolaimus davidi</name>
    <dbReference type="NCBI Taxonomy" id="227884"/>
    <lineage>
        <taxon>Eukaryota</taxon>
        <taxon>Metazoa</taxon>
        <taxon>Ecdysozoa</taxon>
        <taxon>Nematoda</taxon>
        <taxon>Chromadorea</taxon>
        <taxon>Rhabditida</taxon>
        <taxon>Tylenchina</taxon>
        <taxon>Panagrolaimomorpha</taxon>
        <taxon>Panagrolaimoidea</taxon>
        <taxon>Panagrolaimidae</taxon>
        <taxon>Panagrolaimus</taxon>
    </lineage>
</organism>
<proteinExistence type="predicted"/>
<reference evidence="3" key="1">
    <citation type="submission" date="2022-11" db="UniProtKB">
        <authorList>
            <consortium name="WormBaseParasite"/>
        </authorList>
    </citation>
    <scope>IDENTIFICATION</scope>
</reference>
<evidence type="ECO:0000313" key="3">
    <source>
        <dbReference type="WBParaSite" id="PDA_v2.g18916.t1"/>
    </source>
</evidence>
<feature type="transmembrane region" description="Helical" evidence="1">
    <location>
        <begin position="109"/>
        <end position="129"/>
    </location>
</feature>
<keyword evidence="1" id="KW-0472">Membrane</keyword>